<evidence type="ECO:0000256" key="3">
    <source>
        <dbReference type="ARBA" id="ARBA00022695"/>
    </source>
</evidence>
<comment type="subcellular location">
    <subcellularLocation>
        <location evidence="9">Cytoplasm</location>
    </subcellularLocation>
</comment>
<comment type="similarity">
    <text evidence="9">Belongs to the DNA polymerase type-C family. DnaE2 subfamily.</text>
</comment>
<dbReference type="Pfam" id="PF07733">
    <property type="entry name" value="DNA_pol3_alpha"/>
    <property type="match status" value="1"/>
</dbReference>
<dbReference type="Proteomes" id="UP001595848">
    <property type="component" value="Unassembled WGS sequence"/>
</dbReference>
<evidence type="ECO:0000256" key="6">
    <source>
        <dbReference type="ARBA" id="ARBA00022932"/>
    </source>
</evidence>
<feature type="region of interest" description="Disordered" evidence="10">
    <location>
        <begin position="808"/>
        <end position="854"/>
    </location>
</feature>
<sequence length="1087" mass="120931">MRADCAMPGLALPGYAELDCLSNFSFLRGASHPHELVEQAAALRYRALALADECSLAGIVRAHVAAKESGIKLLVGSRFVLDDGPAELIVLARTLEGYGNLSELITLARSRCAKGSYRLEASDMLSPPRGWEHLRHLPDCLVIFKPGDMSRQQAWQAQLEALRAAYAGRLWLGLSRHYRAGDTRPDAALRAWSQRLSIPLAALGGVEMHQRSRQSLHDTLTAIRLKRPISECGYALKANAEQHLRPLERLALLFPVDALRATMEISARCTLNLDDIRYEYPEEIVPAGHSVQTYLREQTYAGARRRYPGGIPHAVGKQLEDELAIIAELEYEPYFLTVYDIVRQARELGILCQGRGSAANSAVCYCLGITEVDPTQTKLLFARFISRKRNEPPDIDVDFEHQRREEIIQYIYEKYGRHRTALAAVAITYRLRSALRDTGKALGLDLELIERVVRSCQYWDGKQALLAKAAAQGLDPQSPTIQSWVWLTEHLIGFPRHLSQHPGGFVIARSKLTRLVPIENAAMPERRVVQWDKDDLDALGLLKVDVLSLGMLSALRRALALTHWCRQEPMPMQAIPRDDAEVYKMIQRADTIGVFQIESRAQMSMLPRLKPKTFYDLVVQVAIVRPGPIQGGMVHPYLQQRETFQADVCPPGLEGILGRTLGIPIFQEQAMQIAKEAAGFSDDEADELRRSMAAWRRKGGIHKFHDKLIEGMKSNGYGEDFPERIFKQLEGFGEYGFPESHAASFAILAYISAWLKRHEPEAFLAALLNSQPMGFYSPRQLVQDARRHGVRVLPVDVAASNWEAGFEWHAPNGPAPDRHAPGRATPGGPPAPTAQAQSAGNLGPYDPDPAVPRPQVRLGLNQVKGLSSQAAQRIEAARRARPYADTHDLALRAGLERHDMDALAAADALRSLSGHRRQAHWQAASIPFRDMLRPAPIVEAEQPVLPAPTEGQAVLADYRATGLTLGRHPVALLRPVLQARRFACAADLAGYPDRRLARACGLVTMRQRPLTAKGIVFVSIEDETGAVNLIVRPELVERQRAELVHARLLGVYGVWQRRHEVAHLIAHRLVDLSQLLGGLEVPSRDFH</sequence>
<dbReference type="InterPro" id="IPR004805">
    <property type="entry name" value="DnaE2/DnaE/PolC"/>
</dbReference>
<dbReference type="InterPro" id="IPR011708">
    <property type="entry name" value="DNA_pol3_alpha_NTPase_dom"/>
</dbReference>
<evidence type="ECO:0000256" key="7">
    <source>
        <dbReference type="ARBA" id="ARBA00023204"/>
    </source>
</evidence>
<dbReference type="HAMAP" id="MF_01902">
    <property type="entry name" value="DNApol_error_prone"/>
    <property type="match status" value="1"/>
</dbReference>
<gene>
    <name evidence="9" type="primary">dnaE2</name>
    <name evidence="12" type="ORF">ACFOY1_02190</name>
</gene>
<dbReference type="CDD" id="cd07434">
    <property type="entry name" value="PHP_PolIIIA_DnaE2"/>
    <property type="match status" value="1"/>
</dbReference>
<keyword evidence="3 9" id="KW-0548">Nucleotidyltransferase</keyword>
<proteinExistence type="inferred from homology"/>
<evidence type="ECO:0000256" key="5">
    <source>
        <dbReference type="ARBA" id="ARBA00022763"/>
    </source>
</evidence>
<dbReference type="InterPro" id="IPR040982">
    <property type="entry name" value="DNA_pol3_finger"/>
</dbReference>
<dbReference type="RefSeq" id="WP_246600227.1">
    <property type="nucleotide sequence ID" value="NZ_JAHTBN010000001.1"/>
</dbReference>
<evidence type="ECO:0000256" key="8">
    <source>
        <dbReference type="ARBA" id="ARBA00049244"/>
    </source>
</evidence>
<keyword evidence="13" id="KW-1185">Reference proteome</keyword>
<keyword evidence="4 9" id="KW-0235">DNA replication</keyword>
<keyword evidence="5 9" id="KW-0227">DNA damage</keyword>
<organism evidence="12 13">
    <name type="scientific">Candidimonas humi</name>
    <dbReference type="NCBI Taxonomy" id="683355"/>
    <lineage>
        <taxon>Bacteria</taxon>
        <taxon>Pseudomonadati</taxon>
        <taxon>Pseudomonadota</taxon>
        <taxon>Betaproteobacteria</taxon>
        <taxon>Burkholderiales</taxon>
        <taxon>Alcaligenaceae</taxon>
        <taxon>Candidimonas</taxon>
    </lineage>
</organism>
<evidence type="ECO:0000259" key="11">
    <source>
        <dbReference type="SMART" id="SM00481"/>
    </source>
</evidence>
<dbReference type="EMBL" id="JBHSBV010000001">
    <property type="protein sequence ID" value="MFC4199752.1"/>
    <property type="molecule type" value="Genomic_DNA"/>
</dbReference>
<evidence type="ECO:0000256" key="4">
    <source>
        <dbReference type="ARBA" id="ARBA00022705"/>
    </source>
</evidence>
<keyword evidence="7 9" id="KW-0234">DNA repair</keyword>
<dbReference type="InterPro" id="IPR023073">
    <property type="entry name" value="DnaE2"/>
</dbReference>
<dbReference type="NCBIfam" id="TIGR00594">
    <property type="entry name" value="polc"/>
    <property type="match status" value="1"/>
</dbReference>
<feature type="domain" description="Polymerase/histidinol phosphatase N-terminal" evidence="11">
    <location>
        <begin position="16"/>
        <end position="83"/>
    </location>
</feature>
<reference evidence="13" key="1">
    <citation type="journal article" date="2019" name="Int. J. Syst. Evol. Microbiol.">
        <title>The Global Catalogue of Microorganisms (GCM) 10K type strain sequencing project: providing services to taxonomists for standard genome sequencing and annotation.</title>
        <authorList>
            <consortium name="The Broad Institute Genomics Platform"/>
            <consortium name="The Broad Institute Genome Sequencing Center for Infectious Disease"/>
            <person name="Wu L."/>
            <person name="Ma J."/>
        </authorList>
    </citation>
    <scope>NUCLEOTIDE SEQUENCE [LARGE SCALE GENOMIC DNA]</scope>
    <source>
        <strain evidence="13">LMG 24813</strain>
    </source>
</reference>
<dbReference type="Pfam" id="PF14579">
    <property type="entry name" value="HHH_6"/>
    <property type="match status" value="1"/>
</dbReference>
<accession>A0ABV8NW54</accession>
<comment type="catalytic activity">
    <reaction evidence="8 9">
        <text>DNA(n) + a 2'-deoxyribonucleoside 5'-triphosphate = DNA(n+1) + diphosphate</text>
        <dbReference type="Rhea" id="RHEA:22508"/>
        <dbReference type="Rhea" id="RHEA-COMP:17339"/>
        <dbReference type="Rhea" id="RHEA-COMP:17340"/>
        <dbReference type="ChEBI" id="CHEBI:33019"/>
        <dbReference type="ChEBI" id="CHEBI:61560"/>
        <dbReference type="ChEBI" id="CHEBI:173112"/>
        <dbReference type="EC" id="2.7.7.7"/>
    </reaction>
</comment>
<evidence type="ECO:0000256" key="9">
    <source>
        <dbReference type="HAMAP-Rule" id="MF_01902"/>
    </source>
</evidence>
<evidence type="ECO:0000313" key="13">
    <source>
        <dbReference type="Proteomes" id="UP001595848"/>
    </source>
</evidence>
<dbReference type="Pfam" id="PF02811">
    <property type="entry name" value="PHP"/>
    <property type="match status" value="1"/>
</dbReference>
<dbReference type="Gene3D" id="1.10.150.870">
    <property type="match status" value="1"/>
</dbReference>
<evidence type="ECO:0000313" key="12">
    <source>
        <dbReference type="EMBL" id="MFC4199752.1"/>
    </source>
</evidence>
<dbReference type="EC" id="2.7.7.7" evidence="9"/>
<dbReference type="InterPro" id="IPR004013">
    <property type="entry name" value="PHP_dom"/>
</dbReference>
<dbReference type="InterPro" id="IPR029460">
    <property type="entry name" value="DNAPol_HHH"/>
</dbReference>
<comment type="function">
    <text evidence="9">DNA polymerase involved in damage-induced mutagenesis and translesion synthesis (TLS). It is not the major replicative DNA polymerase.</text>
</comment>
<dbReference type="Gene3D" id="3.20.20.140">
    <property type="entry name" value="Metal-dependent hydrolases"/>
    <property type="match status" value="1"/>
</dbReference>
<dbReference type="SMART" id="SM00481">
    <property type="entry name" value="POLIIIAc"/>
    <property type="match status" value="1"/>
</dbReference>
<dbReference type="InterPro" id="IPR003141">
    <property type="entry name" value="Pol/His_phosphatase_N"/>
</dbReference>
<name>A0ABV8NW54_9BURK</name>
<keyword evidence="2 9" id="KW-0808">Transferase</keyword>
<evidence type="ECO:0000256" key="1">
    <source>
        <dbReference type="ARBA" id="ARBA00022490"/>
    </source>
</evidence>
<keyword evidence="1 9" id="KW-0963">Cytoplasm</keyword>
<dbReference type="NCBIfam" id="NF004225">
    <property type="entry name" value="PRK05672.1"/>
    <property type="match status" value="1"/>
</dbReference>
<evidence type="ECO:0000256" key="10">
    <source>
        <dbReference type="SAM" id="MobiDB-lite"/>
    </source>
</evidence>
<evidence type="ECO:0000256" key="2">
    <source>
        <dbReference type="ARBA" id="ARBA00022679"/>
    </source>
</evidence>
<keyword evidence="6 9" id="KW-0239">DNA-directed DNA polymerase</keyword>
<protein>
    <recommendedName>
        <fullName evidence="9">Error-prone DNA polymerase</fullName>
        <ecNumber evidence="9">2.7.7.7</ecNumber>
    </recommendedName>
</protein>
<comment type="caution">
    <text evidence="12">The sequence shown here is derived from an EMBL/GenBank/DDBJ whole genome shotgun (WGS) entry which is preliminary data.</text>
</comment>
<dbReference type="Pfam" id="PF17657">
    <property type="entry name" value="DNA_pol3_finger"/>
    <property type="match status" value="1"/>
</dbReference>
<dbReference type="CDD" id="cd04485">
    <property type="entry name" value="DnaE_OBF"/>
    <property type="match status" value="1"/>
</dbReference>
<dbReference type="PANTHER" id="PTHR32294:SF4">
    <property type="entry name" value="ERROR-PRONE DNA POLYMERASE"/>
    <property type="match status" value="1"/>
</dbReference>
<dbReference type="PANTHER" id="PTHR32294">
    <property type="entry name" value="DNA POLYMERASE III SUBUNIT ALPHA"/>
    <property type="match status" value="1"/>
</dbReference>